<proteinExistence type="predicted"/>
<protein>
    <recommendedName>
        <fullName evidence="2">4'-phosphopantetheinyl transferase N-terminal domain-containing protein</fullName>
    </recommendedName>
</protein>
<evidence type="ECO:0000259" key="2">
    <source>
        <dbReference type="Pfam" id="PF22624"/>
    </source>
</evidence>
<dbReference type="GO" id="GO:0008897">
    <property type="term" value="F:holo-[acyl-carrier-protein] synthase activity"/>
    <property type="evidence" value="ECO:0007669"/>
    <property type="project" value="InterPro"/>
</dbReference>
<dbReference type="Gene3D" id="3.90.470.20">
    <property type="entry name" value="4'-phosphopantetheinyl transferase domain"/>
    <property type="match status" value="1"/>
</dbReference>
<dbReference type="InterPro" id="IPR055066">
    <property type="entry name" value="AASDHPPT_N"/>
</dbReference>
<organism evidence="3 4">
    <name type="scientific">Candidatus Thiothrix singaporensis</name>
    <dbReference type="NCBI Taxonomy" id="2799669"/>
    <lineage>
        <taxon>Bacteria</taxon>
        <taxon>Pseudomonadati</taxon>
        <taxon>Pseudomonadota</taxon>
        <taxon>Gammaproteobacteria</taxon>
        <taxon>Thiotrichales</taxon>
        <taxon>Thiotrichaceae</taxon>
        <taxon>Thiothrix</taxon>
    </lineage>
</organism>
<keyword evidence="1" id="KW-0808">Transferase</keyword>
<dbReference type="PANTHER" id="PTHR12215">
    <property type="entry name" value="PHOSPHOPANTETHEINE TRANSFERASE"/>
    <property type="match status" value="1"/>
</dbReference>
<dbReference type="GO" id="GO:0019878">
    <property type="term" value="P:lysine biosynthetic process via aminoadipic acid"/>
    <property type="evidence" value="ECO:0007669"/>
    <property type="project" value="TreeGrafter"/>
</dbReference>
<dbReference type="PANTHER" id="PTHR12215:SF10">
    <property type="entry name" value="L-AMINOADIPATE-SEMIALDEHYDE DEHYDROGENASE-PHOSPHOPANTETHEINYL TRANSFERASE"/>
    <property type="match status" value="1"/>
</dbReference>
<keyword evidence="4" id="KW-1185">Reference proteome</keyword>
<dbReference type="InterPro" id="IPR037143">
    <property type="entry name" value="4-PPantetheinyl_Trfase_dom_sf"/>
</dbReference>
<dbReference type="EMBL" id="CP059265">
    <property type="protein sequence ID" value="QLQ31751.1"/>
    <property type="molecule type" value="Genomic_DNA"/>
</dbReference>
<evidence type="ECO:0000313" key="4">
    <source>
        <dbReference type="Proteomes" id="UP000510621"/>
    </source>
</evidence>
<name>A0A7L6ARJ7_9GAMM</name>
<dbReference type="GO" id="GO:0000287">
    <property type="term" value="F:magnesium ion binding"/>
    <property type="evidence" value="ECO:0007669"/>
    <property type="project" value="InterPro"/>
</dbReference>
<dbReference type="Pfam" id="PF22624">
    <property type="entry name" value="AASDHPPT_N"/>
    <property type="match status" value="1"/>
</dbReference>
<sequence length="162" mass="17884">MSLRGACNFHWRGVAVHLARPEPPEQAEAAVLDATERSRAAAFRFEPDRNLYVAAHVFLRHTLSRHAPIAPAEWRFSANAYGKPFITNPGHTSLQFNLSHTDGLIACAISQGQAVGVDVEQCKPMPDLDNLCRYALSAREAEDVLAIHDGAQQVQRFLLTGR</sequence>
<accession>A0A7L6ARJ7</accession>
<reference evidence="3" key="1">
    <citation type="submission" date="2020-06" db="EMBL/GenBank/DDBJ databases">
        <title>Analysis procedures for assessing recovery of high quality, complete, closed genomes from Nanopore long read metagenome sequencing.</title>
        <authorList>
            <person name="Bessarab I."/>
            <person name="Arumugam K."/>
            <person name="Haryono M."/>
            <person name="Liu X."/>
            <person name="Roy S."/>
            <person name="Zuniga-Montanez R.E."/>
            <person name="Qiu G."/>
            <person name="Drautz-Moses D.I."/>
            <person name="Law Y.Y."/>
            <person name="Wuertz S."/>
            <person name="Lauro F.M."/>
            <person name="Huson D.H."/>
            <person name="Williams R.B."/>
        </authorList>
    </citation>
    <scope>NUCLEOTIDE SEQUENCE [LARGE SCALE GENOMIC DNA]</scope>
    <source>
        <strain evidence="3">SSD2</strain>
    </source>
</reference>
<dbReference type="SUPFAM" id="SSF56214">
    <property type="entry name" value="4'-phosphopantetheinyl transferase"/>
    <property type="match status" value="1"/>
</dbReference>
<dbReference type="Proteomes" id="UP000510621">
    <property type="component" value="Chromosome"/>
</dbReference>
<evidence type="ECO:0000256" key="1">
    <source>
        <dbReference type="ARBA" id="ARBA00022679"/>
    </source>
</evidence>
<dbReference type="KEGG" id="this:HZT40_09270"/>
<dbReference type="InterPro" id="IPR050559">
    <property type="entry name" value="P-Pant_transferase_sf"/>
</dbReference>
<dbReference type="AlphaFoldDB" id="A0A7L6ARJ7"/>
<feature type="domain" description="4'-phosphopantetheinyl transferase N-terminal" evidence="2">
    <location>
        <begin position="29"/>
        <end position="108"/>
    </location>
</feature>
<dbReference type="GO" id="GO:0005829">
    <property type="term" value="C:cytosol"/>
    <property type="evidence" value="ECO:0007669"/>
    <property type="project" value="TreeGrafter"/>
</dbReference>
<gene>
    <name evidence="3" type="ORF">HZT40_09270</name>
</gene>
<evidence type="ECO:0000313" key="3">
    <source>
        <dbReference type="EMBL" id="QLQ31751.1"/>
    </source>
</evidence>